<dbReference type="RefSeq" id="WP_127760012.1">
    <property type="nucleotide sequence ID" value="NZ_CP026095.1"/>
</dbReference>
<sequence>MYKKAIILVMLSSILLVLVLVRTHTAAPVNNTNPKSNGSSEYTTVEYKITNINGNQYYGKGDDGTEIRFSDKNILSEDKIQVHDEVICYFEKNNLGKGLVKVEKK</sequence>
<gene>
    <name evidence="1" type="ORF">BAOM_1952</name>
</gene>
<evidence type="ECO:0000313" key="1">
    <source>
        <dbReference type="EMBL" id="AZV42561.1"/>
    </source>
</evidence>
<organism evidence="1 2">
    <name type="scientific">Peribacillus asahii</name>
    <dbReference type="NCBI Taxonomy" id="228899"/>
    <lineage>
        <taxon>Bacteria</taxon>
        <taxon>Bacillati</taxon>
        <taxon>Bacillota</taxon>
        <taxon>Bacilli</taxon>
        <taxon>Bacillales</taxon>
        <taxon>Bacillaceae</taxon>
        <taxon>Peribacillus</taxon>
    </lineage>
</organism>
<accession>A0A3Q9RMH4</accession>
<dbReference type="EMBL" id="CP026095">
    <property type="protein sequence ID" value="AZV42561.1"/>
    <property type="molecule type" value="Genomic_DNA"/>
</dbReference>
<dbReference type="Proteomes" id="UP000283095">
    <property type="component" value="Chromosome"/>
</dbReference>
<name>A0A3Q9RMH4_9BACI</name>
<proteinExistence type="predicted"/>
<protein>
    <submittedName>
        <fullName evidence="1">Uncharacterized protein</fullName>
    </submittedName>
</protein>
<reference evidence="1 2" key="1">
    <citation type="submission" date="2018-01" db="EMBL/GenBank/DDBJ databases">
        <title>Bacillus asahii Genome sequencing and assembly.</title>
        <authorList>
            <person name="Jiang H."/>
            <person name="Feng Y."/>
            <person name="Zhao F."/>
            <person name="Lin X."/>
        </authorList>
    </citation>
    <scope>NUCLEOTIDE SEQUENCE [LARGE SCALE GENOMIC DNA]</scope>
    <source>
        <strain evidence="1 2">OM18</strain>
    </source>
</reference>
<dbReference type="OrthoDB" id="2877968at2"/>
<dbReference type="KEGG" id="pasa:BAOM_1952"/>
<dbReference type="AlphaFoldDB" id="A0A3Q9RMH4"/>
<evidence type="ECO:0000313" key="2">
    <source>
        <dbReference type="Proteomes" id="UP000283095"/>
    </source>
</evidence>